<proteinExistence type="predicted"/>
<organism evidence="6 7">
    <name type="scientific">Williamsia serinedens</name>
    <dbReference type="NCBI Taxonomy" id="391736"/>
    <lineage>
        <taxon>Bacteria</taxon>
        <taxon>Bacillati</taxon>
        <taxon>Actinomycetota</taxon>
        <taxon>Actinomycetes</taxon>
        <taxon>Mycobacteriales</taxon>
        <taxon>Nocardiaceae</taxon>
        <taxon>Williamsia</taxon>
    </lineage>
</organism>
<keyword evidence="3" id="KW-0804">Transcription</keyword>
<feature type="domain" description="HTH hxlR-type" evidence="5">
    <location>
        <begin position="30"/>
        <end position="128"/>
    </location>
</feature>
<keyword evidence="7" id="KW-1185">Reference proteome</keyword>
<comment type="caution">
    <text evidence="6">The sequence shown here is derived from an EMBL/GenBank/DDBJ whole genome shotgun (WGS) entry which is preliminary data.</text>
</comment>
<dbReference type="RefSeq" id="WP_372505114.1">
    <property type="nucleotide sequence ID" value="NZ_BAAAOE010000006.1"/>
</dbReference>
<evidence type="ECO:0000256" key="2">
    <source>
        <dbReference type="ARBA" id="ARBA00023125"/>
    </source>
</evidence>
<dbReference type="InterPro" id="IPR036388">
    <property type="entry name" value="WH-like_DNA-bd_sf"/>
</dbReference>
<name>A0ABT1H6K1_9NOCA</name>
<keyword evidence="2" id="KW-0238">DNA-binding</keyword>
<feature type="compositionally biased region" description="Basic and acidic residues" evidence="4">
    <location>
        <begin position="130"/>
        <end position="140"/>
    </location>
</feature>
<dbReference type="InterPro" id="IPR036390">
    <property type="entry name" value="WH_DNA-bd_sf"/>
</dbReference>
<keyword evidence="1" id="KW-0805">Transcription regulation</keyword>
<evidence type="ECO:0000259" key="5">
    <source>
        <dbReference type="PROSITE" id="PS51118"/>
    </source>
</evidence>
<accession>A0ABT1H6K1</accession>
<feature type="region of interest" description="Disordered" evidence="4">
    <location>
        <begin position="130"/>
        <end position="150"/>
    </location>
</feature>
<dbReference type="Gene3D" id="1.10.10.10">
    <property type="entry name" value="Winged helix-like DNA-binding domain superfamily/Winged helix DNA-binding domain"/>
    <property type="match status" value="1"/>
</dbReference>
<sequence length="150" mass="16722">MRRHLVGYDQPVHADEFDPSLEADVFARDCSSRDILQGLTTRWAVLAIAALAEGDFRFNALRRRVDGVSERMLSQTLQSLERDGFVTRTVLQSIPPRVEYSLTDLGRRVSVPIVGLIETVQAAVPEVVEARRDHDEDHDAPVAAGGTRTR</sequence>
<dbReference type="SUPFAM" id="SSF46785">
    <property type="entry name" value="Winged helix' DNA-binding domain"/>
    <property type="match status" value="1"/>
</dbReference>
<protein>
    <submittedName>
        <fullName evidence="6">Transcriptional regulator, HxlR family</fullName>
    </submittedName>
</protein>
<gene>
    <name evidence="6" type="ORF">LX12_004081</name>
</gene>
<evidence type="ECO:0000313" key="7">
    <source>
        <dbReference type="Proteomes" id="UP001205740"/>
    </source>
</evidence>
<evidence type="ECO:0000256" key="3">
    <source>
        <dbReference type="ARBA" id="ARBA00023163"/>
    </source>
</evidence>
<dbReference type="PROSITE" id="PS51118">
    <property type="entry name" value="HTH_HXLR"/>
    <property type="match status" value="1"/>
</dbReference>
<dbReference type="Pfam" id="PF01638">
    <property type="entry name" value="HxlR"/>
    <property type="match status" value="1"/>
</dbReference>
<evidence type="ECO:0000313" key="6">
    <source>
        <dbReference type="EMBL" id="MCP2162869.1"/>
    </source>
</evidence>
<evidence type="ECO:0000256" key="1">
    <source>
        <dbReference type="ARBA" id="ARBA00023015"/>
    </source>
</evidence>
<dbReference type="PANTHER" id="PTHR33204:SF37">
    <property type="entry name" value="HTH-TYPE TRANSCRIPTIONAL REGULATOR YODB"/>
    <property type="match status" value="1"/>
</dbReference>
<dbReference type="Proteomes" id="UP001205740">
    <property type="component" value="Unassembled WGS sequence"/>
</dbReference>
<dbReference type="InterPro" id="IPR002577">
    <property type="entry name" value="HTH_HxlR"/>
</dbReference>
<evidence type="ECO:0000256" key="4">
    <source>
        <dbReference type="SAM" id="MobiDB-lite"/>
    </source>
</evidence>
<dbReference type="PANTHER" id="PTHR33204">
    <property type="entry name" value="TRANSCRIPTIONAL REGULATOR, MARR FAMILY"/>
    <property type="match status" value="1"/>
</dbReference>
<reference evidence="6 7" key="1">
    <citation type="submission" date="2022-06" db="EMBL/GenBank/DDBJ databases">
        <title>Genomic Encyclopedia of Archaeal and Bacterial Type Strains, Phase II (KMG-II): from individual species to whole genera.</title>
        <authorList>
            <person name="Goeker M."/>
        </authorList>
    </citation>
    <scope>NUCLEOTIDE SEQUENCE [LARGE SCALE GENOMIC DNA]</scope>
    <source>
        <strain evidence="6 7">DSM 45037</strain>
    </source>
</reference>
<dbReference type="EMBL" id="JAMTCG010000008">
    <property type="protein sequence ID" value="MCP2162869.1"/>
    <property type="molecule type" value="Genomic_DNA"/>
</dbReference>